<feature type="transmembrane region" description="Helical" evidence="7">
    <location>
        <begin position="158"/>
        <end position="180"/>
    </location>
</feature>
<keyword evidence="5 7" id="KW-0472">Membrane</keyword>
<evidence type="ECO:0000256" key="2">
    <source>
        <dbReference type="ARBA" id="ARBA00022475"/>
    </source>
</evidence>
<evidence type="ECO:0000256" key="6">
    <source>
        <dbReference type="SAM" id="MobiDB-lite"/>
    </source>
</evidence>
<name>A0A6G9H7U9_9ACTN</name>
<evidence type="ECO:0000256" key="5">
    <source>
        <dbReference type="ARBA" id="ARBA00023136"/>
    </source>
</evidence>
<protein>
    <submittedName>
        <fullName evidence="8">YihY/virulence factor BrkB family protein</fullName>
    </submittedName>
</protein>
<feature type="transmembrane region" description="Helical" evidence="7">
    <location>
        <begin position="12"/>
        <end position="34"/>
    </location>
</feature>
<feature type="transmembrane region" description="Helical" evidence="7">
    <location>
        <begin position="115"/>
        <end position="138"/>
    </location>
</feature>
<feature type="transmembrane region" description="Helical" evidence="7">
    <location>
        <begin position="220"/>
        <end position="240"/>
    </location>
</feature>
<reference evidence="8 9" key="1">
    <citation type="submission" date="2020-03" db="EMBL/GenBank/DDBJ databases">
        <title>A novel species.</title>
        <authorList>
            <person name="Gao J."/>
        </authorList>
    </citation>
    <scope>NUCLEOTIDE SEQUENCE [LARGE SCALE GENOMIC DNA]</scope>
    <source>
        <strain evidence="8 9">QMT-12</strain>
    </source>
</reference>
<evidence type="ECO:0000256" key="1">
    <source>
        <dbReference type="ARBA" id="ARBA00004651"/>
    </source>
</evidence>
<evidence type="ECO:0000256" key="3">
    <source>
        <dbReference type="ARBA" id="ARBA00022692"/>
    </source>
</evidence>
<comment type="subcellular location">
    <subcellularLocation>
        <location evidence="1">Cell membrane</location>
        <topology evidence="1">Multi-pass membrane protein</topology>
    </subcellularLocation>
</comment>
<dbReference type="Proteomes" id="UP000501179">
    <property type="component" value="Chromosome"/>
</dbReference>
<keyword evidence="9" id="KW-1185">Reference proteome</keyword>
<evidence type="ECO:0000256" key="4">
    <source>
        <dbReference type="ARBA" id="ARBA00022989"/>
    </source>
</evidence>
<dbReference type="AlphaFoldDB" id="A0A6G9H7U9"/>
<dbReference type="EMBL" id="CP050177">
    <property type="protein sequence ID" value="QIQ06613.1"/>
    <property type="molecule type" value="Genomic_DNA"/>
</dbReference>
<proteinExistence type="predicted"/>
<feature type="transmembrane region" description="Helical" evidence="7">
    <location>
        <begin position="72"/>
        <end position="94"/>
    </location>
</feature>
<keyword evidence="4 7" id="KW-1133">Transmembrane helix</keyword>
<dbReference type="NCBIfam" id="TIGR00765">
    <property type="entry name" value="yihY_not_rbn"/>
    <property type="match status" value="1"/>
</dbReference>
<dbReference type="PANTHER" id="PTHR30213">
    <property type="entry name" value="INNER MEMBRANE PROTEIN YHJD"/>
    <property type="match status" value="1"/>
</dbReference>
<feature type="transmembrane region" description="Helical" evidence="7">
    <location>
        <begin position="192"/>
        <end position="214"/>
    </location>
</feature>
<organism evidence="8 9">
    <name type="scientific">Streptomyces liangshanensis</name>
    <dbReference type="NCBI Taxonomy" id="2717324"/>
    <lineage>
        <taxon>Bacteria</taxon>
        <taxon>Bacillati</taxon>
        <taxon>Actinomycetota</taxon>
        <taxon>Actinomycetes</taxon>
        <taxon>Kitasatosporales</taxon>
        <taxon>Streptomycetaceae</taxon>
        <taxon>Streptomyces</taxon>
    </lineage>
</organism>
<keyword evidence="3 7" id="KW-0812">Transmembrane</keyword>
<accession>A0A6G9H7U9</accession>
<evidence type="ECO:0000313" key="8">
    <source>
        <dbReference type="EMBL" id="QIQ06613.1"/>
    </source>
</evidence>
<gene>
    <name evidence="8" type="ORF">HA039_01430</name>
</gene>
<dbReference type="PANTHER" id="PTHR30213:SF0">
    <property type="entry name" value="UPF0761 MEMBRANE PROTEIN YIHY"/>
    <property type="match status" value="1"/>
</dbReference>
<evidence type="ECO:0000313" key="9">
    <source>
        <dbReference type="Proteomes" id="UP000501179"/>
    </source>
</evidence>
<feature type="region of interest" description="Disordered" evidence="6">
    <location>
        <begin position="259"/>
        <end position="307"/>
    </location>
</feature>
<sequence length="307" mass="32169">MWHDDATDTAAALTYYAVLAIFPALLVTVCSIGLAGPDAGGTLTAQVASLVPAQSRVLVGDALREMAEQRSAAWLLASFGTVGALWSASSYLGVFRRALHAMHGAVDHRPPWRTAPRIALTACALLALLVTSAFTLVLTGEAAAALGRILGMRGAVDAVWGGLKWPLLLALAAVLVLLVFRTGPPGTRRLRRALPGGILAVVLWLLTSAGFALYTAHAGTYNRLYGSLAGVIVFLVWLWVTNLSLLAGARFNAELAGAGAGPRAKAGPTDSSDRPGSPDADTRHALSGVQQLRLDPAVVPRMPTKRW</sequence>
<dbReference type="GO" id="GO:0005886">
    <property type="term" value="C:plasma membrane"/>
    <property type="evidence" value="ECO:0007669"/>
    <property type="project" value="UniProtKB-SubCell"/>
</dbReference>
<dbReference type="Pfam" id="PF03631">
    <property type="entry name" value="Virul_fac_BrkB"/>
    <property type="match status" value="1"/>
</dbReference>
<keyword evidence="2" id="KW-1003">Cell membrane</keyword>
<dbReference type="KEGG" id="slia:HA039_01430"/>
<dbReference type="PIRSF" id="PIRSF035875">
    <property type="entry name" value="RNase_BN"/>
    <property type="match status" value="1"/>
</dbReference>
<evidence type="ECO:0000256" key="7">
    <source>
        <dbReference type="SAM" id="Phobius"/>
    </source>
</evidence>
<dbReference type="InterPro" id="IPR017039">
    <property type="entry name" value="Virul_fac_BrkB"/>
</dbReference>